<protein>
    <submittedName>
        <fullName evidence="1">Uncharacterized protein</fullName>
    </submittedName>
</protein>
<proteinExistence type="predicted"/>
<reference evidence="1" key="1">
    <citation type="submission" date="2021-07" db="EMBL/GenBank/DDBJ databases">
        <authorList>
            <person name="Durling M."/>
        </authorList>
    </citation>
    <scope>NUCLEOTIDE SEQUENCE</scope>
</reference>
<evidence type="ECO:0000313" key="2">
    <source>
        <dbReference type="Proteomes" id="UP000696280"/>
    </source>
</evidence>
<dbReference type="EMBL" id="CAJVRL010000051">
    <property type="protein sequence ID" value="CAG8953628.1"/>
    <property type="molecule type" value="Genomic_DNA"/>
</dbReference>
<gene>
    <name evidence="1" type="ORF">HYFRA_00010087</name>
</gene>
<keyword evidence="2" id="KW-1185">Reference proteome</keyword>
<accession>A0A9N9KVG7</accession>
<sequence>MSLDYNLEADANKVFPGVNLVFEKAISKTQSNRRNWLRRFVKAVKLLVEKLVQEDSDGKLKFSIDFSVIKARMNQLYSKHWLPSLMWFAYSHVDFWS</sequence>
<organism evidence="1 2">
    <name type="scientific">Hymenoscyphus fraxineus</name>
    <dbReference type="NCBI Taxonomy" id="746836"/>
    <lineage>
        <taxon>Eukaryota</taxon>
        <taxon>Fungi</taxon>
        <taxon>Dikarya</taxon>
        <taxon>Ascomycota</taxon>
        <taxon>Pezizomycotina</taxon>
        <taxon>Leotiomycetes</taxon>
        <taxon>Helotiales</taxon>
        <taxon>Helotiaceae</taxon>
        <taxon>Hymenoscyphus</taxon>
    </lineage>
</organism>
<comment type="caution">
    <text evidence="1">The sequence shown here is derived from an EMBL/GenBank/DDBJ whole genome shotgun (WGS) entry which is preliminary data.</text>
</comment>
<name>A0A9N9KVG7_9HELO</name>
<dbReference type="Proteomes" id="UP000696280">
    <property type="component" value="Unassembled WGS sequence"/>
</dbReference>
<evidence type="ECO:0000313" key="1">
    <source>
        <dbReference type="EMBL" id="CAG8953628.1"/>
    </source>
</evidence>
<dbReference type="AlphaFoldDB" id="A0A9N9KVG7"/>